<dbReference type="GO" id="GO:0017038">
    <property type="term" value="P:protein import"/>
    <property type="evidence" value="ECO:0007669"/>
    <property type="project" value="TreeGrafter"/>
</dbReference>
<evidence type="ECO:0000256" key="1">
    <source>
        <dbReference type="ARBA" id="ARBA00004651"/>
    </source>
</evidence>
<dbReference type="EMBL" id="QANS01000016">
    <property type="protein sequence ID" value="PTU27704.1"/>
    <property type="molecule type" value="Genomic_DNA"/>
</dbReference>
<feature type="transmembrane region" description="Helical" evidence="7">
    <location>
        <begin position="33"/>
        <end position="56"/>
    </location>
</feature>
<protein>
    <submittedName>
        <fullName evidence="9">MotA/TolQ/ExbB proton channel family protein</fullName>
    </submittedName>
</protein>
<accession>A0A2T5MAY8</accession>
<comment type="similarity">
    <text evidence="6">Belongs to the exbB/tolQ family.</text>
</comment>
<proteinExistence type="inferred from homology"/>
<feature type="transmembrane region" description="Helical" evidence="7">
    <location>
        <begin position="153"/>
        <end position="173"/>
    </location>
</feature>
<evidence type="ECO:0000256" key="3">
    <source>
        <dbReference type="ARBA" id="ARBA00022692"/>
    </source>
</evidence>
<feature type="transmembrane region" description="Helical" evidence="7">
    <location>
        <begin position="112"/>
        <end position="133"/>
    </location>
</feature>
<dbReference type="Pfam" id="PF01618">
    <property type="entry name" value="MotA_ExbB"/>
    <property type="match status" value="1"/>
</dbReference>
<evidence type="ECO:0000256" key="4">
    <source>
        <dbReference type="ARBA" id="ARBA00022989"/>
    </source>
</evidence>
<keyword evidence="2" id="KW-1003">Cell membrane</keyword>
<organism evidence="9 10">
    <name type="scientific">Stenotrophobium rhamnosiphilum</name>
    <dbReference type="NCBI Taxonomy" id="2029166"/>
    <lineage>
        <taxon>Bacteria</taxon>
        <taxon>Pseudomonadati</taxon>
        <taxon>Pseudomonadota</taxon>
        <taxon>Gammaproteobacteria</taxon>
        <taxon>Nevskiales</taxon>
        <taxon>Nevskiaceae</taxon>
        <taxon>Stenotrophobium</taxon>
    </lineage>
</organism>
<keyword evidence="5 7" id="KW-0472">Membrane</keyword>
<dbReference type="PANTHER" id="PTHR30625">
    <property type="entry name" value="PROTEIN TOLQ"/>
    <property type="match status" value="1"/>
</dbReference>
<comment type="caution">
    <text evidence="9">The sequence shown here is derived from an EMBL/GenBank/DDBJ whole genome shotgun (WGS) entry which is preliminary data.</text>
</comment>
<keyword evidence="10" id="KW-1185">Reference proteome</keyword>
<gene>
    <name evidence="9" type="ORF">CJD38_18250</name>
</gene>
<keyword evidence="4 7" id="KW-1133">Transmembrane helix</keyword>
<evidence type="ECO:0000256" key="6">
    <source>
        <dbReference type="RuleBase" id="RU004057"/>
    </source>
</evidence>
<keyword evidence="3 7" id="KW-0812">Transmembrane</keyword>
<evidence type="ECO:0000256" key="5">
    <source>
        <dbReference type="ARBA" id="ARBA00023136"/>
    </source>
</evidence>
<keyword evidence="6" id="KW-0653">Protein transport</keyword>
<comment type="subcellular location">
    <subcellularLocation>
        <location evidence="1">Cell membrane</location>
        <topology evidence="1">Multi-pass membrane protein</topology>
    </subcellularLocation>
    <subcellularLocation>
        <location evidence="6">Membrane</location>
        <topology evidence="6">Multi-pass membrane protein</topology>
    </subcellularLocation>
</comment>
<keyword evidence="6" id="KW-0813">Transport</keyword>
<evidence type="ECO:0000313" key="10">
    <source>
        <dbReference type="Proteomes" id="UP000244248"/>
    </source>
</evidence>
<dbReference type="GO" id="GO:0005886">
    <property type="term" value="C:plasma membrane"/>
    <property type="evidence" value="ECO:0007669"/>
    <property type="project" value="UniProtKB-SubCell"/>
</dbReference>
<dbReference type="AlphaFoldDB" id="A0A2T5MAY8"/>
<feature type="domain" description="MotA/TolQ/ExbB proton channel" evidence="8">
    <location>
        <begin position="81"/>
        <end position="185"/>
    </location>
</feature>
<dbReference type="InterPro" id="IPR050790">
    <property type="entry name" value="ExbB/TolQ_transport"/>
</dbReference>
<reference evidence="9 10" key="1">
    <citation type="submission" date="2018-04" db="EMBL/GenBank/DDBJ databases">
        <title>Novel species isolated from glacier.</title>
        <authorList>
            <person name="Liu Q."/>
            <person name="Xin Y.-H."/>
        </authorList>
    </citation>
    <scope>NUCLEOTIDE SEQUENCE [LARGE SCALE GENOMIC DNA]</scope>
    <source>
        <strain evidence="9 10">GT1R17</strain>
    </source>
</reference>
<evidence type="ECO:0000256" key="2">
    <source>
        <dbReference type="ARBA" id="ARBA00022475"/>
    </source>
</evidence>
<sequence length="192" mass="21511">MNRAPACWPRFWNSGRTVVLDTLLSPFHAVADLTVAGGILVAWIFAAGLLMWMLVFERWWFFSRRLPMLAQASLEAWRGRAERHSWAAHQIRRAMISRLSEEMNANMPMLKVLVPLCPLLGLVGTVAGMLEVFDSMAILGSADARSMASGVSKAMNCTLTGLAVSVSGMYPVYYFHKQIRHLTEALSDKFEY</sequence>
<dbReference type="Proteomes" id="UP000244248">
    <property type="component" value="Unassembled WGS sequence"/>
</dbReference>
<evidence type="ECO:0000313" key="9">
    <source>
        <dbReference type="EMBL" id="PTU27704.1"/>
    </source>
</evidence>
<dbReference type="OrthoDB" id="4045at2"/>
<dbReference type="PANTHER" id="PTHR30625:SF18">
    <property type="entry name" value="TONB2 ENERGY TRANSDUCTION SYSTEM INNER MEMBRANE COMPONENT EXBB"/>
    <property type="match status" value="1"/>
</dbReference>
<evidence type="ECO:0000259" key="8">
    <source>
        <dbReference type="Pfam" id="PF01618"/>
    </source>
</evidence>
<name>A0A2T5MAY8_9GAMM</name>
<dbReference type="InterPro" id="IPR002898">
    <property type="entry name" value="MotA_ExbB_proton_chnl"/>
</dbReference>
<evidence type="ECO:0000256" key="7">
    <source>
        <dbReference type="SAM" id="Phobius"/>
    </source>
</evidence>